<protein>
    <recommendedName>
        <fullName evidence="11">Alpha-1,4 glucan phosphorylase</fullName>
        <ecNumber evidence="11">2.4.1.1</ecNumber>
    </recommendedName>
</protein>
<dbReference type="Pfam" id="PF00343">
    <property type="entry name" value="Phosphorylase"/>
    <property type="match status" value="1"/>
</dbReference>
<comment type="function">
    <text evidence="9">Phosphorylase is an important allosteric enzyme in carbohydrate metabolism. Enzymes from different sources differ in their regulatory mechanisms and in their natural substrates. However, all known phosphorylases share catalytic and structural properties.</text>
</comment>
<dbReference type="EC" id="2.4.1.1" evidence="11"/>
<dbReference type="GO" id="GO:0005980">
    <property type="term" value="P:glycogen catabolic process"/>
    <property type="evidence" value="ECO:0007669"/>
    <property type="project" value="TreeGrafter"/>
</dbReference>
<dbReference type="InterPro" id="IPR011833">
    <property type="entry name" value="Glycg_phsphrylas"/>
</dbReference>
<evidence type="ECO:0000313" key="13">
    <source>
        <dbReference type="EMBL" id="AXA36295.1"/>
    </source>
</evidence>
<dbReference type="FunFam" id="3.40.50.2000:FF:000002">
    <property type="entry name" value="Alpha-1,4 glucan phosphorylase"/>
    <property type="match status" value="1"/>
</dbReference>
<reference evidence="13 14" key="1">
    <citation type="submission" date="2018-05" db="EMBL/GenBank/DDBJ databases">
        <title>A metagenomic window into the 2 km-deep terrestrial subsurface aquifer revealed taxonomically and functionally diverse microbial community comprising novel uncultured bacterial lineages.</title>
        <authorList>
            <person name="Kadnikov V.V."/>
            <person name="Mardanov A.V."/>
            <person name="Beletsky A.V."/>
            <person name="Banks D."/>
            <person name="Pimenov N.V."/>
            <person name="Frank Y.A."/>
            <person name="Karnachuk O.V."/>
            <person name="Ravin N.V."/>
        </authorList>
    </citation>
    <scope>NUCLEOTIDE SEQUENCE [LARGE SCALE GENOMIC DNA]</scope>
    <source>
        <strain evidence="13">BY</strain>
    </source>
</reference>
<organism evidence="13 14">
    <name type="scientific">Sumerlaea chitinivorans</name>
    <dbReference type="NCBI Taxonomy" id="2250252"/>
    <lineage>
        <taxon>Bacteria</taxon>
        <taxon>Candidatus Sumerlaeota</taxon>
        <taxon>Candidatus Sumerlaeia</taxon>
        <taxon>Candidatus Sumerlaeales</taxon>
        <taxon>Candidatus Sumerlaeaceae</taxon>
        <taxon>Candidatus Sumerlaea</taxon>
    </lineage>
</organism>
<comment type="catalytic activity">
    <reaction evidence="1 11">
        <text>[(1-&gt;4)-alpha-D-glucosyl](n) + phosphate = [(1-&gt;4)-alpha-D-glucosyl](n-1) + alpha-D-glucose 1-phosphate</text>
        <dbReference type="Rhea" id="RHEA:41732"/>
        <dbReference type="Rhea" id="RHEA-COMP:9584"/>
        <dbReference type="Rhea" id="RHEA-COMP:9586"/>
        <dbReference type="ChEBI" id="CHEBI:15444"/>
        <dbReference type="ChEBI" id="CHEBI:43474"/>
        <dbReference type="ChEBI" id="CHEBI:58601"/>
        <dbReference type="EC" id="2.4.1.1"/>
    </reaction>
</comment>
<dbReference type="CDD" id="cd04300">
    <property type="entry name" value="GT35_Glycogen_Phosphorylase"/>
    <property type="match status" value="1"/>
</dbReference>
<proteinExistence type="inferred from homology"/>
<evidence type="ECO:0000256" key="7">
    <source>
        <dbReference type="ARBA" id="ARBA00022898"/>
    </source>
</evidence>
<dbReference type="AlphaFoldDB" id="A0A2Z4Y7B8"/>
<evidence type="ECO:0000256" key="5">
    <source>
        <dbReference type="ARBA" id="ARBA00022676"/>
    </source>
</evidence>
<feature type="modified residue" description="N6-(pyridoxal phosphate)lysine" evidence="10">
    <location>
        <position position="691"/>
    </location>
</feature>
<dbReference type="NCBIfam" id="TIGR02093">
    <property type="entry name" value="P_ylase"/>
    <property type="match status" value="1"/>
</dbReference>
<dbReference type="PANTHER" id="PTHR11468:SF3">
    <property type="entry name" value="GLYCOGEN PHOSPHORYLASE, LIVER FORM"/>
    <property type="match status" value="1"/>
</dbReference>
<dbReference type="PROSITE" id="PS00102">
    <property type="entry name" value="PHOSPHORYLASE"/>
    <property type="match status" value="1"/>
</dbReference>
<evidence type="ECO:0000313" key="14">
    <source>
        <dbReference type="Proteomes" id="UP000262583"/>
    </source>
</evidence>
<gene>
    <name evidence="13" type="ORF">BRCON_1518</name>
</gene>
<comment type="similarity">
    <text evidence="3 11">Belongs to the glycogen phosphorylase family.</text>
</comment>
<evidence type="ECO:0000256" key="12">
    <source>
        <dbReference type="SAM" id="MobiDB-lite"/>
    </source>
</evidence>
<dbReference type="InterPro" id="IPR000811">
    <property type="entry name" value="Glyco_trans_35"/>
</dbReference>
<dbReference type="InterPro" id="IPR035090">
    <property type="entry name" value="Pyridoxal_P_attach_site"/>
</dbReference>
<evidence type="ECO:0000256" key="1">
    <source>
        <dbReference type="ARBA" id="ARBA00001275"/>
    </source>
</evidence>
<evidence type="ECO:0000256" key="3">
    <source>
        <dbReference type="ARBA" id="ARBA00006047"/>
    </source>
</evidence>
<sequence length="844" mass="97693">MEQVNEQIETPQVDLSDQDSHEPIDIGYVTPYEVDTAENFLEQVKRHVRYSLAKEWATLSNENMLMAVSLAVRDVLVERMLETERRYQKADAKRVYYLSMEFLVGRSLGNNLTNLNLYETCRLALESLGVDLEELREVERDAALGNGGLGRLAACFLDSLATLKMPGFGYGINYEYGLFRQEIKDGFQVEQPDAWRTRPSPWLIDRSDEAVIVPLYGQVTHAPDRSGHLRPVWTDCHHVIGVPSDMPIVGYGGHTVNFLRLYTAKATEEFDFQRFNEGDYMNAVAKKIETENISKVLYPSDAVDAGRELRLLQEYFFVACAIRDIVRRYQRQHATFDLFPDRVAIQLNDTHPTLAIVELMRLLMDENHLSWEKAWEITEATFGYTNHTLMPEALEKWSEDLLQKVLPRHVLIIHEINRRFLAQVARRWPTDPSRHDRMSIIEEHEGKKFVRMTNLAIVGSHAVNGVAELHSELVKTHLVPDFYELWPHKFSNKTNGVTPRRWLLKANPGLADLLTQTIGEGWVTNLEELRKIEAYADDPAFQQRFRSVKRVNKERLARVILETTGIHVDPASQFDVMVKRIHEYKRQLLMAMRVIHEYLSLVEDRVEPPVPRTFIFGGKAAPGYWAAKQIIKLINELAHIINNDPRVRGRIRVVFLPDYRVSLAEKIIPAADLSEQISTAGMEACGTSNMKFAMNGALTLCTYDGGNIEIAKEVGEENLFIFGHRTEELERMRREHSYNPWDYYHRSPAIRRVMDVFHTDKLFRRNAPMFHWIFNALLNQGDRYFLLADFESYLRASEQAGQEFLQREVWARKAILNVARIGKFSSDRTIREYAEDIWKIRPVE</sequence>
<dbReference type="GO" id="GO:0005737">
    <property type="term" value="C:cytoplasm"/>
    <property type="evidence" value="ECO:0007669"/>
    <property type="project" value="TreeGrafter"/>
</dbReference>
<accession>A0A2Z4Y7B8</accession>
<dbReference type="FunFam" id="3.40.50.2000:FF:000003">
    <property type="entry name" value="Alpha-1,4 glucan phosphorylase"/>
    <property type="match status" value="1"/>
</dbReference>
<evidence type="ECO:0000256" key="6">
    <source>
        <dbReference type="ARBA" id="ARBA00022679"/>
    </source>
</evidence>
<dbReference type="Gene3D" id="3.40.50.2000">
    <property type="entry name" value="Glycogen Phosphorylase B"/>
    <property type="match status" value="2"/>
</dbReference>
<dbReference type="PANTHER" id="PTHR11468">
    <property type="entry name" value="GLYCOGEN PHOSPHORYLASE"/>
    <property type="match status" value="1"/>
</dbReference>
<dbReference type="EMBL" id="CP030759">
    <property type="protein sequence ID" value="AXA36295.1"/>
    <property type="molecule type" value="Genomic_DNA"/>
</dbReference>
<evidence type="ECO:0000256" key="8">
    <source>
        <dbReference type="ARBA" id="ARBA00023277"/>
    </source>
</evidence>
<feature type="region of interest" description="Disordered" evidence="12">
    <location>
        <begin position="1"/>
        <end position="22"/>
    </location>
</feature>
<evidence type="ECO:0000256" key="10">
    <source>
        <dbReference type="PIRSR" id="PIRSR000460-1"/>
    </source>
</evidence>
<comment type="function">
    <text evidence="11">Allosteric enzyme that catalyzes the rate-limiting step in glycogen catabolism, the phosphorolytic cleavage of glycogen to produce glucose-1-phosphate, and plays a central role in maintaining cellular and organismal glucose homeostasis.</text>
</comment>
<keyword evidence="7 10" id="KW-0663">Pyridoxal phosphate</keyword>
<keyword evidence="4" id="KW-0021">Allosteric enzyme</keyword>
<keyword evidence="8 11" id="KW-0119">Carbohydrate metabolism</keyword>
<evidence type="ECO:0000256" key="11">
    <source>
        <dbReference type="RuleBase" id="RU000587"/>
    </source>
</evidence>
<keyword evidence="5 11" id="KW-0328">Glycosyltransferase</keyword>
<dbReference type="KEGG" id="schv:BRCON_1518"/>
<evidence type="ECO:0000256" key="4">
    <source>
        <dbReference type="ARBA" id="ARBA00022533"/>
    </source>
</evidence>
<comment type="cofactor">
    <cofactor evidence="2 11">
        <name>pyridoxal 5'-phosphate</name>
        <dbReference type="ChEBI" id="CHEBI:597326"/>
    </cofactor>
</comment>
<dbReference type="Proteomes" id="UP000262583">
    <property type="component" value="Chromosome"/>
</dbReference>
<keyword evidence="6 11" id="KW-0808">Transferase</keyword>
<evidence type="ECO:0000256" key="2">
    <source>
        <dbReference type="ARBA" id="ARBA00001933"/>
    </source>
</evidence>
<dbReference type="GO" id="GO:0030170">
    <property type="term" value="F:pyridoxal phosphate binding"/>
    <property type="evidence" value="ECO:0007669"/>
    <property type="project" value="InterPro"/>
</dbReference>
<dbReference type="SUPFAM" id="SSF53756">
    <property type="entry name" value="UDP-Glycosyltransferase/glycogen phosphorylase"/>
    <property type="match status" value="1"/>
</dbReference>
<dbReference type="GO" id="GO:0008184">
    <property type="term" value="F:glycogen phosphorylase activity"/>
    <property type="evidence" value="ECO:0007669"/>
    <property type="project" value="InterPro"/>
</dbReference>
<name>A0A2Z4Y7B8_SUMC1</name>
<feature type="compositionally biased region" description="Polar residues" evidence="12">
    <location>
        <begin position="1"/>
        <end position="15"/>
    </location>
</feature>
<dbReference type="PIRSF" id="PIRSF000460">
    <property type="entry name" value="Pprylas_GlgP"/>
    <property type="match status" value="1"/>
</dbReference>
<evidence type="ECO:0000256" key="9">
    <source>
        <dbReference type="ARBA" id="ARBA00025174"/>
    </source>
</evidence>